<reference evidence="1 2" key="1">
    <citation type="submission" date="2017-01" db="EMBL/GenBank/DDBJ databases">
        <title>The cable genome- insights into the physiology and evolution of filamentous bacteria capable of sulfide oxidation via long distance electron transfer.</title>
        <authorList>
            <person name="Schreiber L."/>
            <person name="Bjerg J.T."/>
            <person name="Boggild A."/>
            <person name="Van De Vossenberg J."/>
            <person name="Meysman F."/>
            <person name="Nielsen L.P."/>
            <person name="Schramm A."/>
            <person name="Kjeldsen K.U."/>
        </authorList>
    </citation>
    <scope>NUCLEOTIDE SEQUENCE [LARGE SCALE GENOMIC DNA]</scope>
    <source>
        <strain evidence="1">MCF</strain>
    </source>
</reference>
<dbReference type="EMBL" id="MTKO01000104">
    <property type="protein sequence ID" value="RWX43976.1"/>
    <property type="molecule type" value="Genomic_DNA"/>
</dbReference>
<dbReference type="AlphaFoldDB" id="A0A3S3SJ92"/>
<dbReference type="Pfam" id="PF07505">
    <property type="entry name" value="DUF5131"/>
    <property type="match status" value="1"/>
</dbReference>
<dbReference type="Proteomes" id="UP000287853">
    <property type="component" value="Unassembled WGS sequence"/>
</dbReference>
<protein>
    <submittedName>
        <fullName evidence="1">Protein gp37</fullName>
    </submittedName>
</protein>
<evidence type="ECO:0000313" key="2">
    <source>
        <dbReference type="Proteomes" id="UP000287853"/>
    </source>
</evidence>
<sequence length="246" mass="28260">MATSKIEWTESTWNPVTGCSKISEGCVNCYAERLAKRLKAMGQKNYANGFNVTLHPHALTIPLKWKKSRLVFVNSMSDLFHHDVPLEFIQQIFHIMNQASWHRFQVLTKRAERLAELAPFLKWSENIWTGVTVEQDTYLDRLKYLKEVPSAIKFLSLEPLLGPITNIDLNDIHWVIVGGESGPNARPMRKSWVIDIQQQCVESHVPFFFKQWGGINKKKAGRVLNGRTFDEMPILNSKQLSLKGIL</sequence>
<name>A0A3S3SJ92_9BACT</name>
<comment type="caution">
    <text evidence="1">The sequence shown here is derived from an EMBL/GenBank/DDBJ whole genome shotgun (WGS) entry which is preliminary data.</text>
</comment>
<evidence type="ECO:0000313" key="1">
    <source>
        <dbReference type="EMBL" id="RWX43976.1"/>
    </source>
</evidence>
<dbReference type="InterPro" id="IPR011101">
    <property type="entry name" value="DUF5131"/>
</dbReference>
<organism evidence="1 2">
    <name type="scientific">Candidatus Electrothrix aarhusensis</name>
    <dbReference type="NCBI Taxonomy" id="1859131"/>
    <lineage>
        <taxon>Bacteria</taxon>
        <taxon>Pseudomonadati</taxon>
        <taxon>Thermodesulfobacteriota</taxon>
        <taxon>Desulfobulbia</taxon>
        <taxon>Desulfobulbales</taxon>
        <taxon>Desulfobulbaceae</taxon>
        <taxon>Candidatus Electrothrix</taxon>
    </lineage>
</organism>
<gene>
    <name evidence="1" type="ORF">H206_02639</name>
</gene>
<keyword evidence="2" id="KW-1185">Reference proteome</keyword>
<accession>A0A3S3SJ92</accession>
<proteinExistence type="predicted"/>